<dbReference type="Proteomes" id="UP001056120">
    <property type="component" value="Linkage Group LG12"/>
</dbReference>
<reference evidence="2" key="1">
    <citation type="journal article" date="2022" name="Mol. Ecol. Resour.">
        <title>The genomes of chicory, endive, great burdock and yacon provide insights into Asteraceae palaeo-polyploidization history and plant inulin production.</title>
        <authorList>
            <person name="Fan W."/>
            <person name="Wang S."/>
            <person name="Wang H."/>
            <person name="Wang A."/>
            <person name="Jiang F."/>
            <person name="Liu H."/>
            <person name="Zhao H."/>
            <person name="Xu D."/>
            <person name="Zhang Y."/>
        </authorList>
    </citation>
    <scope>NUCLEOTIDE SEQUENCE [LARGE SCALE GENOMIC DNA]</scope>
    <source>
        <strain evidence="2">cv. Yunnan</strain>
    </source>
</reference>
<dbReference type="EMBL" id="CM042029">
    <property type="protein sequence ID" value="KAI3796647.1"/>
    <property type="molecule type" value="Genomic_DNA"/>
</dbReference>
<proteinExistence type="predicted"/>
<evidence type="ECO:0000313" key="1">
    <source>
        <dbReference type="EMBL" id="KAI3796647.1"/>
    </source>
</evidence>
<gene>
    <name evidence="1" type="ORF">L1987_39326</name>
</gene>
<accession>A0ACB9HP83</accession>
<organism evidence="1 2">
    <name type="scientific">Smallanthus sonchifolius</name>
    <dbReference type="NCBI Taxonomy" id="185202"/>
    <lineage>
        <taxon>Eukaryota</taxon>
        <taxon>Viridiplantae</taxon>
        <taxon>Streptophyta</taxon>
        <taxon>Embryophyta</taxon>
        <taxon>Tracheophyta</taxon>
        <taxon>Spermatophyta</taxon>
        <taxon>Magnoliopsida</taxon>
        <taxon>eudicotyledons</taxon>
        <taxon>Gunneridae</taxon>
        <taxon>Pentapetalae</taxon>
        <taxon>asterids</taxon>
        <taxon>campanulids</taxon>
        <taxon>Asterales</taxon>
        <taxon>Asteraceae</taxon>
        <taxon>Asteroideae</taxon>
        <taxon>Heliantheae alliance</taxon>
        <taxon>Millerieae</taxon>
        <taxon>Smallanthus</taxon>
    </lineage>
</organism>
<protein>
    <submittedName>
        <fullName evidence="1">Uncharacterized protein</fullName>
    </submittedName>
</protein>
<name>A0ACB9HP83_9ASTR</name>
<comment type="caution">
    <text evidence="1">The sequence shown here is derived from an EMBL/GenBank/DDBJ whole genome shotgun (WGS) entry which is preliminary data.</text>
</comment>
<reference evidence="1 2" key="2">
    <citation type="journal article" date="2022" name="Mol. Ecol. Resour.">
        <title>The genomes of chicory, endive, great burdock and yacon provide insights into Asteraceae paleo-polyploidization history and plant inulin production.</title>
        <authorList>
            <person name="Fan W."/>
            <person name="Wang S."/>
            <person name="Wang H."/>
            <person name="Wang A."/>
            <person name="Jiang F."/>
            <person name="Liu H."/>
            <person name="Zhao H."/>
            <person name="Xu D."/>
            <person name="Zhang Y."/>
        </authorList>
    </citation>
    <scope>NUCLEOTIDE SEQUENCE [LARGE SCALE GENOMIC DNA]</scope>
    <source>
        <strain evidence="2">cv. Yunnan</strain>
        <tissue evidence="1">Leaves</tissue>
    </source>
</reference>
<keyword evidence="2" id="KW-1185">Reference proteome</keyword>
<sequence>MGFGEVMMGYYVGILLGIILVLRWGLKSVNAWIYEINLGKKKRESLPPGDLGWPIVGNMWSFLRAFKSGDPDSFISAFVHRYGSNGIYKSMMFGSPSIIVTIPEVVRKVLLDDETFKHGWPDSTIAIAGRKSFIGISYEEHKRHRKLTKTPINGHEALSIYIPYIESNVVSALEKWSQMGRIEFLTELRRLTFKTIMYIFLSSEIEHIMEALEKECAILNYGLRAMANNIPGFAYYEAIKARWRLATIMDGIINERRKKRETPLGITRKYMLDLLLECEDDNGRRLDNEEIIDTLIAYLNAGHKSSGHIIMWATIFLQAHPQVFKTAKEEQERIVKNMPPGQNGLTLNEYRQMEYLSKVIDETLRVVSFSFMTFREAKKDVEFKGYVIPKGWKILLWYRSVHHNPENYPKPKEFNPSRWDGYVPKPGTFLPFGGGSRLCPGNDLAKLEISIFLHHFLLKYKLERENSSCLVRYLPHPRPKDNCSGRVVNDLTILISENMKKKPKKFENLKILRSTRTESLSFDRSHGRNQATLNLFHTGIIPDELEEVELPLRLIVRKNVIPVLGYLEKVGFQRSKMGEFVKKYPQVVHASVVVELVSVVRFLCGLDVEKQDIGYVLMKYPELLGFKLEGTMSTSVAYLVSIGVNPRDIGPMVTQYSFFLGMRVGTMIKPLVEYLVSLGLPKKVLARMFEKRAYVVGYDLDELVKPNVDCLVSFGIRKEALASVIAQYPQILGLPLKAKLSTQQYFFNLKLKIDPEGFARVIERLPQVISLGQNVMMKPIEFLLGRGISVEDVAKMIVKCPQPLKELVEFPEYFTYGLESRIKPRYQRFQHKGIRSSLSWFLNCSDQRFEERLYADYVETEIEGPSFVMGGKFCVIKWYLMRKMKYFTGVRFRCSCISICYTNVSRFL</sequence>
<evidence type="ECO:0000313" key="2">
    <source>
        <dbReference type="Proteomes" id="UP001056120"/>
    </source>
</evidence>